<feature type="transmembrane region" description="Helical" evidence="2">
    <location>
        <begin position="66"/>
        <end position="88"/>
    </location>
</feature>
<evidence type="ECO:0000313" key="4">
    <source>
        <dbReference type="EMBL" id="KAK3187825.1"/>
    </source>
</evidence>
<comment type="caution">
    <text evidence="4">The sequence shown here is derived from an EMBL/GenBank/DDBJ whole genome shotgun (WGS) entry which is preliminary data.</text>
</comment>
<dbReference type="InterPro" id="IPR025315">
    <property type="entry name" value="DUF4220"/>
</dbReference>
<evidence type="ECO:0000256" key="2">
    <source>
        <dbReference type="SAM" id="Phobius"/>
    </source>
</evidence>
<gene>
    <name evidence="4" type="ORF">Dsin_027386</name>
</gene>
<dbReference type="InterPro" id="IPR007658">
    <property type="entry name" value="DUF594"/>
</dbReference>
<keyword evidence="2" id="KW-1133">Transmembrane helix</keyword>
<dbReference type="PANTHER" id="PTHR31325">
    <property type="entry name" value="OS01G0798800 PROTEIN-RELATED"/>
    <property type="match status" value="1"/>
</dbReference>
<feature type="transmembrane region" description="Helical" evidence="2">
    <location>
        <begin position="35"/>
        <end position="54"/>
    </location>
</feature>
<proteinExistence type="predicted"/>
<accession>A0AAE0DTE5</accession>
<dbReference type="Pfam" id="PF04578">
    <property type="entry name" value="DUF594"/>
    <property type="match status" value="1"/>
</dbReference>
<dbReference type="Pfam" id="PF13968">
    <property type="entry name" value="DUF4220"/>
    <property type="match status" value="1"/>
</dbReference>
<feature type="compositionally biased region" description="Polar residues" evidence="1">
    <location>
        <begin position="599"/>
        <end position="613"/>
    </location>
</feature>
<evidence type="ECO:0000259" key="3">
    <source>
        <dbReference type="Pfam" id="PF13968"/>
    </source>
</evidence>
<feature type="transmembrane region" description="Helical" evidence="2">
    <location>
        <begin position="349"/>
        <end position="371"/>
    </location>
</feature>
<protein>
    <recommendedName>
        <fullName evidence="3">DUF4220 domain-containing protein</fullName>
    </recommendedName>
</protein>
<evidence type="ECO:0000313" key="5">
    <source>
        <dbReference type="Proteomes" id="UP001281410"/>
    </source>
</evidence>
<feature type="transmembrane region" description="Helical" evidence="2">
    <location>
        <begin position="139"/>
        <end position="157"/>
    </location>
</feature>
<dbReference type="EMBL" id="JANJYJ010000009">
    <property type="protein sequence ID" value="KAK3187825.1"/>
    <property type="molecule type" value="Genomic_DNA"/>
</dbReference>
<feature type="compositionally biased region" description="Low complexity" evidence="1">
    <location>
        <begin position="586"/>
        <end position="598"/>
    </location>
</feature>
<sequence length="730" mass="83757">MVLQAVVGGLILMKRKRMMQVFPPRLRELWKEWELRALVLISLVVQIILIVLGNRRRYIPRTWIKGVVWSAYLLADSVATIALGLLLNDLGQIYEDGGNLDPESELKAFWAPFLLLHLGGPDTITAYALEDNELFLRHAFQLAVQTGATLLIFFLGWNGSRHSFLSIPMIFVGVIKYGERTWSLWSASSDRLRDTMLTPADPGPNYSKLADEYALKHAEGFYVEVVEMKDDQGGIDLSASAAKFAPDVNITTAHALFGTFKRLFADLILSFQDRDKSLSIFKDLPYDKAFNVIAIELGFMYDLLYTKARVIYTCWGLISRGITTSLTCLVLVIFTVSDKRKYSKKVDVYITYWLLVVAIILEIYAALLLLFSDQSKRWLIEHKRTCIVKFINRFSTILVKVPRWSNKMTKYSITCFCLKEKPGNKFLRLFCLDKLREKHRYKASDPVPENLKKSIFKHVGEKYSQFKEKQGTNTSIRDLYAQPVGSVVLEKYKLLDHQEWSNKIEFDQSILIWHIATDLCYLSSSDQDLKDPICKTSKLLSDYMLYLLVMHPFLLPVGIGLIRFRDTESEARSFFEERMSIFSINSTQSQNNQASQDQGTHQSHNDQATTDQDPISKKRIQAITMLLKVKTHVPPIKVKGDRSKSVLFDACRLASALNKISDKKKWEMIRDVWLEMLTYAACQSRGSQHARHLRRGGELLTHVWLLMSHFGLTEQFQISQGHARAKLTVK</sequence>
<dbReference type="AlphaFoldDB" id="A0AAE0DTE5"/>
<feature type="transmembrane region" description="Helical" evidence="2">
    <location>
        <begin position="543"/>
        <end position="564"/>
    </location>
</feature>
<evidence type="ECO:0000256" key="1">
    <source>
        <dbReference type="SAM" id="MobiDB-lite"/>
    </source>
</evidence>
<reference evidence="4" key="1">
    <citation type="journal article" date="2023" name="Plant J.">
        <title>Genome sequences and population genomics provide insights into the demographic history, inbreeding, and mutation load of two 'living fossil' tree species of Dipteronia.</title>
        <authorList>
            <person name="Feng Y."/>
            <person name="Comes H.P."/>
            <person name="Chen J."/>
            <person name="Zhu S."/>
            <person name="Lu R."/>
            <person name="Zhang X."/>
            <person name="Li P."/>
            <person name="Qiu J."/>
            <person name="Olsen K.M."/>
            <person name="Qiu Y."/>
        </authorList>
    </citation>
    <scope>NUCLEOTIDE SEQUENCE</scope>
    <source>
        <tissue evidence="4">Leaf</tissue>
    </source>
</reference>
<keyword evidence="2" id="KW-0472">Membrane</keyword>
<feature type="domain" description="DUF4220" evidence="3">
    <location>
        <begin position="69"/>
        <end position="413"/>
    </location>
</feature>
<name>A0AAE0DTE5_9ROSI</name>
<keyword evidence="2" id="KW-0812">Transmembrane</keyword>
<keyword evidence="5" id="KW-1185">Reference proteome</keyword>
<organism evidence="4 5">
    <name type="scientific">Dipteronia sinensis</name>
    <dbReference type="NCBI Taxonomy" id="43782"/>
    <lineage>
        <taxon>Eukaryota</taxon>
        <taxon>Viridiplantae</taxon>
        <taxon>Streptophyta</taxon>
        <taxon>Embryophyta</taxon>
        <taxon>Tracheophyta</taxon>
        <taxon>Spermatophyta</taxon>
        <taxon>Magnoliopsida</taxon>
        <taxon>eudicotyledons</taxon>
        <taxon>Gunneridae</taxon>
        <taxon>Pentapetalae</taxon>
        <taxon>rosids</taxon>
        <taxon>malvids</taxon>
        <taxon>Sapindales</taxon>
        <taxon>Sapindaceae</taxon>
        <taxon>Hippocastanoideae</taxon>
        <taxon>Acereae</taxon>
        <taxon>Dipteronia</taxon>
    </lineage>
</organism>
<feature type="region of interest" description="Disordered" evidence="1">
    <location>
        <begin position="586"/>
        <end position="614"/>
    </location>
</feature>
<feature type="transmembrane region" description="Helical" evidence="2">
    <location>
        <begin position="310"/>
        <end position="337"/>
    </location>
</feature>
<dbReference type="Proteomes" id="UP001281410">
    <property type="component" value="Unassembled WGS sequence"/>
</dbReference>